<evidence type="ECO:0000256" key="2">
    <source>
        <dbReference type="ARBA" id="ARBA00004241"/>
    </source>
</evidence>
<keyword evidence="5 10" id="KW-0812">Transmembrane</keyword>
<keyword evidence="6 10" id="KW-1133">Transmembrane helix</keyword>
<evidence type="ECO:0000256" key="9">
    <source>
        <dbReference type="ARBA" id="ARBA00043982"/>
    </source>
</evidence>
<dbReference type="InterPro" id="IPR045584">
    <property type="entry name" value="Pilin-like"/>
</dbReference>
<dbReference type="HOGENOM" id="CLU_091705_9_1_9"/>
<reference evidence="11 12" key="1">
    <citation type="journal article" date="2002" name="Proc. Natl. Acad. Sci. U.S.A.">
        <title>Genome sequence of a serotype M3 strain of group A Streptococcus: phage-encoded toxins, the high-virulence phenotype, and clone emergence.</title>
        <authorList>
            <person name="Beres S.B."/>
            <person name="Sylva G.L."/>
            <person name="Barbian K.D."/>
            <person name="Lei B."/>
            <person name="Hoff J.S."/>
            <person name="Mammarella N.D."/>
            <person name="Liu M.Y."/>
            <person name="Smoot J.C."/>
            <person name="Porcella S.F."/>
            <person name="Parkins L.D."/>
            <person name="Campbell D.S."/>
            <person name="Smith T.M."/>
            <person name="McCormick J.K."/>
            <person name="Leung D.Y."/>
            <person name="Schlievert P.M."/>
            <person name="Musser J.M."/>
        </authorList>
    </citation>
    <scope>NUCLEOTIDE SEQUENCE [LARGE SCALE GENOMIC DNA]</scope>
    <source>
        <strain evidence="12">ATCC BAA-595 / MGAS315</strain>
    </source>
</reference>
<evidence type="ECO:0000256" key="8">
    <source>
        <dbReference type="ARBA" id="ARBA00023287"/>
    </source>
</evidence>
<dbReference type="KEGG" id="spg:SpyM3_0080"/>
<dbReference type="PROSITE" id="PS00409">
    <property type="entry name" value="PROKAR_NTER_METHYL"/>
    <property type="match status" value="1"/>
</dbReference>
<dbReference type="InterPro" id="IPR016940">
    <property type="entry name" value="ComGC"/>
</dbReference>
<dbReference type="PIRSF" id="PIRSF029928">
    <property type="entry name" value="Late_competence_ComGC"/>
    <property type="match status" value="1"/>
</dbReference>
<keyword evidence="3" id="KW-1003">Cell membrane</keyword>
<dbReference type="GO" id="GO:0015627">
    <property type="term" value="C:type II protein secretion system complex"/>
    <property type="evidence" value="ECO:0007669"/>
    <property type="project" value="InterPro"/>
</dbReference>
<accession>A0A0H2UT15</accession>
<evidence type="ECO:0000256" key="7">
    <source>
        <dbReference type="ARBA" id="ARBA00023136"/>
    </source>
</evidence>
<protein>
    <submittedName>
        <fullName evidence="11">Putative competence protein</fullName>
    </submittedName>
</protein>
<evidence type="ECO:0000256" key="3">
    <source>
        <dbReference type="ARBA" id="ARBA00022475"/>
    </source>
</evidence>
<dbReference type="Pfam" id="PF07963">
    <property type="entry name" value="N_methyl"/>
    <property type="match status" value="1"/>
</dbReference>
<dbReference type="RefSeq" id="WP_002986552.1">
    <property type="nucleotide sequence ID" value="NC_004070.1"/>
</dbReference>
<keyword evidence="7 10" id="KW-0472">Membrane</keyword>
<keyword evidence="8" id="KW-0178">Competence</keyword>
<evidence type="ECO:0000313" key="12">
    <source>
        <dbReference type="Proteomes" id="UP000000564"/>
    </source>
</evidence>
<feature type="transmembrane region" description="Helical" evidence="10">
    <location>
        <begin position="15"/>
        <end position="36"/>
    </location>
</feature>
<dbReference type="NCBIfam" id="TIGR02532">
    <property type="entry name" value="IV_pilin_GFxxxE"/>
    <property type="match status" value="1"/>
</dbReference>
<proteinExistence type="inferred from homology"/>
<evidence type="ECO:0000256" key="1">
    <source>
        <dbReference type="ARBA" id="ARBA00004162"/>
    </source>
</evidence>
<dbReference type="GO" id="GO:0030420">
    <property type="term" value="P:establishment of competence for transformation"/>
    <property type="evidence" value="ECO:0007669"/>
    <property type="project" value="UniProtKB-KW"/>
</dbReference>
<dbReference type="GO" id="GO:0009986">
    <property type="term" value="C:cell surface"/>
    <property type="evidence" value="ECO:0007669"/>
    <property type="project" value="UniProtKB-SubCell"/>
</dbReference>
<evidence type="ECO:0000256" key="5">
    <source>
        <dbReference type="ARBA" id="ARBA00022692"/>
    </source>
</evidence>
<dbReference type="NCBIfam" id="NF040999">
    <property type="entry name" value="pilin_ComGC"/>
    <property type="match status" value="1"/>
</dbReference>
<dbReference type="GO" id="GO:0005886">
    <property type="term" value="C:plasma membrane"/>
    <property type="evidence" value="ECO:0007669"/>
    <property type="project" value="UniProtKB-SubCell"/>
</dbReference>
<comment type="subcellular location">
    <subcellularLocation>
        <location evidence="1">Cell membrane</location>
        <topology evidence="1">Single-pass membrane protein</topology>
    </subcellularLocation>
    <subcellularLocation>
        <location evidence="2">Cell surface</location>
    </subcellularLocation>
</comment>
<keyword evidence="4" id="KW-0488">Methylation</keyword>
<dbReference type="SUPFAM" id="SSF54523">
    <property type="entry name" value="Pili subunits"/>
    <property type="match status" value="1"/>
</dbReference>
<evidence type="ECO:0000313" key="11">
    <source>
        <dbReference type="EMBL" id="AAM78687.1"/>
    </source>
</evidence>
<organism evidence="11 12">
    <name type="scientific">Streptococcus pyogenes serotype M3 (strain ATCC BAA-595 / MGAS315)</name>
    <dbReference type="NCBI Taxonomy" id="198466"/>
    <lineage>
        <taxon>Bacteria</taxon>
        <taxon>Bacillati</taxon>
        <taxon>Bacillota</taxon>
        <taxon>Bacilli</taxon>
        <taxon>Lactobacillales</taxon>
        <taxon>Streptococcaceae</taxon>
        <taxon>Streptococcus</taxon>
    </lineage>
</organism>
<sequence>MINQWNNLRHKKLKGFTLLEMLLVILVISVLMLLFVPNLSKQKDRVTETGNAAVVKLVENQAELYELSQGSKPSLSQLKADGSITEKQEKAYQDYYDKHKNEKARLSN</sequence>
<dbReference type="Proteomes" id="UP000000564">
    <property type="component" value="Chromosome"/>
</dbReference>
<evidence type="ECO:0000256" key="10">
    <source>
        <dbReference type="SAM" id="Phobius"/>
    </source>
</evidence>
<dbReference type="AlphaFoldDB" id="A0A0H2UT15"/>
<evidence type="ECO:0000256" key="6">
    <source>
        <dbReference type="ARBA" id="ARBA00022989"/>
    </source>
</evidence>
<dbReference type="PRINTS" id="PR00813">
    <property type="entry name" value="BCTERIALGSPG"/>
</dbReference>
<dbReference type="EMBL" id="AE014074">
    <property type="protein sequence ID" value="AAM78687.1"/>
    <property type="molecule type" value="Genomic_DNA"/>
</dbReference>
<name>A0A0H2UT15_STRP3</name>
<evidence type="ECO:0000256" key="4">
    <source>
        <dbReference type="ARBA" id="ARBA00022481"/>
    </source>
</evidence>
<dbReference type="InterPro" id="IPR000983">
    <property type="entry name" value="Bac_GSPG_pilin"/>
</dbReference>
<dbReference type="Gene3D" id="3.30.700.10">
    <property type="entry name" value="Glycoprotein, Type 4 Pilin"/>
    <property type="match status" value="1"/>
</dbReference>
<comment type="similarity">
    <text evidence="9">Belongs to the ComGC family.</text>
</comment>
<gene>
    <name evidence="11" type="primary">comYC</name>
    <name evidence="11" type="ordered locus">SpyM3_0080</name>
</gene>
<dbReference type="GO" id="GO:0015628">
    <property type="term" value="P:protein secretion by the type II secretion system"/>
    <property type="evidence" value="ECO:0007669"/>
    <property type="project" value="InterPro"/>
</dbReference>
<dbReference type="GeneID" id="69900081"/>
<dbReference type="InterPro" id="IPR012902">
    <property type="entry name" value="N_methyl_site"/>
</dbReference>